<dbReference type="OrthoDB" id="7564551at2"/>
<dbReference type="PROSITE" id="PS51257">
    <property type="entry name" value="PROKAR_LIPOPROTEIN"/>
    <property type="match status" value="1"/>
</dbReference>
<name>A0A6I4TE04_9SPHN</name>
<keyword evidence="3" id="KW-1185">Reference proteome</keyword>
<dbReference type="EMBL" id="WTZA01000001">
    <property type="protein sequence ID" value="MXO75462.1"/>
    <property type="molecule type" value="Genomic_DNA"/>
</dbReference>
<evidence type="ECO:0008006" key="4">
    <source>
        <dbReference type="Google" id="ProtNLM"/>
    </source>
</evidence>
<accession>A0A6I4TE04</accession>
<evidence type="ECO:0000313" key="3">
    <source>
        <dbReference type="Proteomes" id="UP000439522"/>
    </source>
</evidence>
<dbReference type="RefSeq" id="WP_160611098.1">
    <property type="nucleotide sequence ID" value="NZ_WTZA01000001.1"/>
</dbReference>
<feature type="chain" id="PRO_5026088423" description="DUF4352 domain-containing protein" evidence="1">
    <location>
        <begin position="22"/>
        <end position="188"/>
    </location>
</feature>
<evidence type="ECO:0000313" key="2">
    <source>
        <dbReference type="EMBL" id="MXO75462.1"/>
    </source>
</evidence>
<organism evidence="2 3">
    <name type="scientific">Tsuneonella aeria</name>
    <dbReference type="NCBI Taxonomy" id="1837929"/>
    <lineage>
        <taxon>Bacteria</taxon>
        <taxon>Pseudomonadati</taxon>
        <taxon>Pseudomonadota</taxon>
        <taxon>Alphaproteobacteria</taxon>
        <taxon>Sphingomonadales</taxon>
        <taxon>Erythrobacteraceae</taxon>
        <taxon>Tsuneonella</taxon>
    </lineage>
</organism>
<comment type="caution">
    <text evidence="2">The sequence shown here is derived from an EMBL/GenBank/DDBJ whole genome shotgun (WGS) entry which is preliminary data.</text>
</comment>
<keyword evidence="1" id="KW-0732">Signal</keyword>
<reference evidence="2 3" key="1">
    <citation type="submission" date="2019-12" db="EMBL/GenBank/DDBJ databases">
        <title>Genomic-based taxomic classification of the family Erythrobacteraceae.</title>
        <authorList>
            <person name="Xu L."/>
        </authorList>
    </citation>
    <scope>NUCLEOTIDE SEQUENCE [LARGE SCALE GENOMIC DNA]</scope>
    <source>
        <strain evidence="2 3">100921-2</strain>
    </source>
</reference>
<feature type="signal peptide" evidence="1">
    <location>
        <begin position="1"/>
        <end position="21"/>
    </location>
</feature>
<dbReference type="Proteomes" id="UP000439522">
    <property type="component" value="Unassembled WGS sequence"/>
</dbReference>
<proteinExistence type="predicted"/>
<protein>
    <recommendedName>
        <fullName evidence="4">DUF4352 domain-containing protein</fullName>
    </recommendedName>
</protein>
<gene>
    <name evidence="2" type="ORF">GRI40_09570</name>
</gene>
<evidence type="ECO:0000256" key="1">
    <source>
        <dbReference type="SAM" id="SignalP"/>
    </source>
</evidence>
<sequence>MKKTFVTMIAACALLSACGDAETSSEAQDADAQQDLTPEGPSILSKLVGGGKPMPLDIQQAHPNGVILQINSIQAKPSETVIVATITNGDDGEQTLNRGNSKNTYIVAGDGSKLYLSPPTANPRLQIPAGQRMQAELVFLGRLTSADGATLIINDGNQTDSQYTSTPGFRVPLPLSEAAFSDDGSKKN</sequence>
<dbReference type="AlphaFoldDB" id="A0A6I4TE04"/>